<dbReference type="EMBL" id="MQVR01000015">
    <property type="protein sequence ID" value="OKL54460.1"/>
    <property type="molecule type" value="Genomic_DNA"/>
</dbReference>
<name>A0A1Q5Q483_9ACTO</name>
<reference evidence="5" key="1">
    <citation type="submission" date="2016-12" db="EMBL/GenBank/DDBJ databases">
        <authorList>
            <person name="Meng X."/>
        </authorList>
    </citation>
    <scope>NUCLEOTIDE SEQUENCE [LARGE SCALE GENOMIC DNA]</scope>
    <source>
        <strain evidence="5">DSM 19116</strain>
    </source>
</reference>
<evidence type="ECO:0000313" key="5">
    <source>
        <dbReference type="Proteomes" id="UP000185628"/>
    </source>
</evidence>
<dbReference type="InterPro" id="IPR009057">
    <property type="entry name" value="Homeodomain-like_sf"/>
</dbReference>
<sequence>MRDALATTLDTLPFERITVVLLTKRAGVNRSTFYQHYATTSDLLIDLVNVRLDETGLAEFDPFELDISSEQPPEFVTKLTDFVESARPIYVSKLTTSAQNTLCVQFMAHLSSVFTHVLACRKPDYVSPLVFISAPALAGSITGPIWAWLQDPDPPAKEDMEGWLWKVIRLALRTRQERYMAREGCPGPVSLN</sequence>
<dbReference type="GO" id="GO:0003677">
    <property type="term" value="F:DNA binding"/>
    <property type="evidence" value="ECO:0007669"/>
    <property type="project" value="UniProtKB-UniRule"/>
</dbReference>
<dbReference type="AlphaFoldDB" id="A0A1Q5Q483"/>
<dbReference type="PROSITE" id="PS50977">
    <property type="entry name" value="HTH_TETR_2"/>
    <property type="match status" value="1"/>
</dbReference>
<dbReference type="Proteomes" id="UP000185628">
    <property type="component" value="Unassembled WGS sequence"/>
</dbReference>
<evidence type="ECO:0000256" key="2">
    <source>
        <dbReference type="PROSITE-ProRule" id="PRU00335"/>
    </source>
</evidence>
<feature type="DNA-binding region" description="H-T-H motif" evidence="2">
    <location>
        <begin position="18"/>
        <end position="37"/>
    </location>
</feature>
<protein>
    <recommendedName>
        <fullName evidence="3">HTH tetR-type domain-containing protein</fullName>
    </recommendedName>
</protein>
<dbReference type="SUPFAM" id="SSF46689">
    <property type="entry name" value="Homeodomain-like"/>
    <property type="match status" value="1"/>
</dbReference>
<dbReference type="InterPro" id="IPR001647">
    <property type="entry name" value="HTH_TetR"/>
</dbReference>
<proteinExistence type="predicted"/>
<keyword evidence="5" id="KW-1185">Reference proteome</keyword>
<keyword evidence="1 2" id="KW-0238">DNA-binding</keyword>
<evidence type="ECO:0000259" key="3">
    <source>
        <dbReference type="PROSITE" id="PS50977"/>
    </source>
</evidence>
<accession>A0A1Q5Q483</accession>
<feature type="domain" description="HTH tetR-type" evidence="3">
    <location>
        <begin position="1"/>
        <end position="55"/>
    </location>
</feature>
<dbReference type="Gene3D" id="1.10.357.10">
    <property type="entry name" value="Tetracycline Repressor, domain 2"/>
    <property type="match status" value="1"/>
</dbReference>
<evidence type="ECO:0000313" key="4">
    <source>
        <dbReference type="EMBL" id="OKL54460.1"/>
    </source>
</evidence>
<organism evidence="4 5">
    <name type="scientific">Bowdeniella nasicola</name>
    <dbReference type="NCBI Taxonomy" id="208480"/>
    <lineage>
        <taxon>Bacteria</taxon>
        <taxon>Bacillati</taxon>
        <taxon>Actinomycetota</taxon>
        <taxon>Actinomycetes</taxon>
        <taxon>Actinomycetales</taxon>
        <taxon>Actinomycetaceae</taxon>
        <taxon>Bowdeniella</taxon>
    </lineage>
</organism>
<gene>
    <name evidence="4" type="ORF">BSZ39_03945</name>
</gene>
<evidence type="ECO:0000256" key="1">
    <source>
        <dbReference type="ARBA" id="ARBA00023125"/>
    </source>
</evidence>
<comment type="caution">
    <text evidence="4">The sequence shown here is derived from an EMBL/GenBank/DDBJ whole genome shotgun (WGS) entry which is preliminary data.</text>
</comment>